<feature type="compositionally biased region" description="Polar residues" evidence="1">
    <location>
        <begin position="45"/>
        <end position="57"/>
    </location>
</feature>
<dbReference type="Proteomes" id="UP000002640">
    <property type="component" value="Unassembled WGS sequence"/>
</dbReference>
<dbReference type="AlphaFoldDB" id="G4YRV7"/>
<feature type="non-terminal residue" evidence="2">
    <location>
        <position position="186"/>
    </location>
</feature>
<dbReference type="GeneID" id="20650304"/>
<dbReference type="InterPro" id="IPR021109">
    <property type="entry name" value="Peptidase_aspartic_dom_sf"/>
</dbReference>
<name>G4YRV7_PHYSP</name>
<dbReference type="InParanoid" id="G4YRV7"/>
<evidence type="ECO:0000313" key="3">
    <source>
        <dbReference type="Proteomes" id="UP000002640"/>
    </source>
</evidence>
<dbReference type="EMBL" id="JH159152">
    <property type="protein sequence ID" value="EGZ22934.1"/>
    <property type="molecule type" value="Genomic_DNA"/>
</dbReference>
<sequence>VSSAITLAMQEEFSLRQAKLHAHVPRPQPRPVVRTGGPEPMDLSSAATAGPQQSQGNNVRCYLGAGRPTGNAVPRVDLGHATLRTAALSEIHSHCKNQDDKPDLVILNFVETFIVLDLDDKFDIVLGMPWLARHDPVIDWEKRTLVRFGRDSGTVSDGPVAATHAPTAARDSPLETSPNAAVPERP</sequence>
<dbReference type="Pfam" id="PF08284">
    <property type="entry name" value="RVP_2"/>
    <property type="match status" value="1"/>
</dbReference>
<dbReference type="KEGG" id="psoj:PHYSODRAFT_366850"/>
<evidence type="ECO:0000256" key="1">
    <source>
        <dbReference type="SAM" id="MobiDB-lite"/>
    </source>
</evidence>
<proteinExistence type="predicted"/>
<dbReference type="Gene3D" id="2.40.70.10">
    <property type="entry name" value="Acid Proteases"/>
    <property type="match status" value="1"/>
</dbReference>
<protein>
    <recommendedName>
        <fullName evidence="4">Reverse transcriptase</fullName>
    </recommendedName>
</protein>
<evidence type="ECO:0008006" key="4">
    <source>
        <dbReference type="Google" id="ProtNLM"/>
    </source>
</evidence>
<keyword evidence="3" id="KW-1185">Reference proteome</keyword>
<feature type="region of interest" description="Disordered" evidence="1">
    <location>
        <begin position="19"/>
        <end position="57"/>
    </location>
</feature>
<organism evidence="2 3">
    <name type="scientific">Phytophthora sojae (strain P6497)</name>
    <name type="common">Soybean stem and root rot agent</name>
    <name type="synonym">Phytophthora megasperma f. sp. glycines</name>
    <dbReference type="NCBI Taxonomy" id="1094619"/>
    <lineage>
        <taxon>Eukaryota</taxon>
        <taxon>Sar</taxon>
        <taxon>Stramenopiles</taxon>
        <taxon>Oomycota</taxon>
        <taxon>Peronosporomycetes</taxon>
        <taxon>Peronosporales</taxon>
        <taxon>Peronosporaceae</taxon>
        <taxon>Phytophthora</taxon>
    </lineage>
</organism>
<reference evidence="2 3" key="1">
    <citation type="journal article" date="2006" name="Science">
        <title>Phytophthora genome sequences uncover evolutionary origins and mechanisms of pathogenesis.</title>
        <authorList>
            <person name="Tyler B.M."/>
            <person name="Tripathy S."/>
            <person name="Zhang X."/>
            <person name="Dehal P."/>
            <person name="Jiang R.H."/>
            <person name="Aerts A."/>
            <person name="Arredondo F.D."/>
            <person name="Baxter L."/>
            <person name="Bensasson D."/>
            <person name="Beynon J.L."/>
            <person name="Chapman J."/>
            <person name="Damasceno C.M."/>
            <person name="Dorrance A.E."/>
            <person name="Dou D."/>
            <person name="Dickerman A.W."/>
            <person name="Dubchak I.L."/>
            <person name="Garbelotto M."/>
            <person name="Gijzen M."/>
            <person name="Gordon S.G."/>
            <person name="Govers F."/>
            <person name="Grunwald N.J."/>
            <person name="Huang W."/>
            <person name="Ivors K.L."/>
            <person name="Jones R.W."/>
            <person name="Kamoun S."/>
            <person name="Krampis K."/>
            <person name="Lamour K.H."/>
            <person name="Lee M.K."/>
            <person name="McDonald W.H."/>
            <person name="Medina M."/>
            <person name="Meijer H.J."/>
            <person name="Nordberg E.K."/>
            <person name="Maclean D.J."/>
            <person name="Ospina-Giraldo M.D."/>
            <person name="Morris P.F."/>
            <person name="Phuntumart V."/>
            <person name="Putnam N.H."/>
            <person name="Rash S."/>
            <person name="Rose J.K."/>
            <person name="Sakihama Y."/>
            <person name="Salamov A.A."/>
            <person name="Savidor A."/>
            <person name="Scheuring C.F."/>
            <person name="Smith B.M."/>
            <person name="Sobral B.W."/>
            <person name="Terry A."/>
            <person name="Torto-Alalibo T.A."/>
            <person name="Win J."/>
            <person name="Xu Z."/>
            <person name="Zhang H."/>
            <person name="Grigoriev I.V."/>
            <person name="Rokhsar D.S."/>
            <person name="Boore J.L."/>
        </authorList>
    </citation>
    <scope>NUCLEOTIDE SEQUENCE [LARGE SCALE GENOMIC DNA]</scope>
    <source>
        <strain evidence="2 3">P6497</strain>
    </source>
</reference>
<feature type="region of interest" description="Disordered" evidence="1">
    <location>
        <begin position="155"/>
        <end position="186"/>
    </location>
</feature>
<accession>G4YRV7</accession>
<evidence type="ECO:0000313" key="2">
    <source>
        <dbReference type="EMBL" id="EGZ22934.1"/>
    </source>
</evidence>
<gene>
    <name evidence="2" type="ORF">PHYSODRAFT_366850</name>
</gene>
<dbReference type="RefSeq" id="XP_009518222.1">
    <property type="nucleotide sequence ID" value="XM_009519927.1"/>
</dbReference>
<feature type="non-terminal residue" evidence="2">
    <location>
        <position position="1"/>
    </location>
</feature>